<dbReference type="Gene3D" id="3.10.560.10">
    <property type="entry name" value="Outer membrane lipoprotein wza domain like"/>
    <property type="match status" value="1"/>
</dbReference>
<proteinExistence type="predicted"/>
<reference evidence="1 2" key="1">
    <citation type="submission" date="2015-03" db="EMBL/GenBank/DDBJ databases">
        <title>Draft Genome Sequence of Burkholderia andropogonis type strain ICMP2807, isolated from Sorghum bicolor.</title>
        <authorList>
            <person name="Lopes-Santos L."/>
            <person name="Castro D.B."/>
            <person name="Ottoboni L.M."/>
            <person name="Park D."/>
            <person name="Weirc B.S."/>
            <person name="Destefano S.A."/>
        </authorList>
    </citation>
    <scope>NUCLEOTIDE SEQUENCE [LARGE SCALE GENOMIC DNA]</scope>
    <source>
        <strain evidence="1 2">ICMP2807</strain>
    </source>
</reference>
<protein>
    <submittedName>
        <fullName evidence="1">Uncharacterized protein</fullName>
    </submittedName>
</protein>
<dbReference type="STRING" id="28092.WM40_20395"/>
<dbReference type="AlphaFoldDB" id="A0A0F5JXD2"/>
<dbReference type="PATRIC" id="fig|28092.6.peg.4798"/>
<dbReference type="EMBL" id="LAQU01000028">
    <property type="protein sequence ID" value="KKB61942.1"/>
    <property type="molecule type" value="Genomic_DNA"/>
</dbReference>
<name>A0A0F5JXD2_9BURK</name>
<keyword evidence="2" id="KW-1185">Reference proteome</keyword>
<evidence type="ECO:0000313" key="2">
    <source>
        <dbReference type="Proteomes" id="UP000033618"/>
    </source>
</evidence>
<evidence type="ECO:0000313" key="1">
    <source>
        <dbReference type="EMBL" id="KKB61942.1"/>
    </source>
</evidence>
<comment type="caution">
    <text evidence="1">The sequence shown here is derived from an EMBL/GenBank/DDBJ whole genome shotgun (WGS) entry which is preliminary data.</text>
</comment>
<dbReference type="Proteomes" id="UP000033618">
    <property type="component" value="Unassembled WGS sequence"/>
</dbReference>
<gene>
    <name evidence="1" type="ORF">WM40_20395</name>
</gene>
<sequence>MPSFVTVVGAVNNDNAIIWKPGRAVADVLKVAGVQTEIAEPKSAFILRADGSDFAQDLTGWF</sequence>
<organism evidence="1 2">
    <name type="scientific">Robbsia andropogonis</name>
    <dbReference type="NCBI Taxonomy" id="28092"/>
    <lineage>
        <taxon>Bacteria</taxon>
        <taxon>Pseudomonadati</taxon>
        <taxon>Pseudomonadota</taxon>
        <taxon>Betaproteobacteria</taxon>
        <taxon>Burkholderiales</taxon>
        <taxon>Burkholderiaceae</taxon>
        <taxon>Robbsia</taxon>
    </lineage>
</organism>
<accession>A0A0F5JXD2</accession>